<protein>
    <recommendedName>
        <fullName evidence="3">Acyl-CoA carboxylase subunit epsilon</fullName>
    </recommendedName>
</protein>
<evidence type="ECO:0008006" key="3">
    <source>
        <dbReference type="Google" id="ProtNLM"/>
    </source>
</evidence>
<dbReference type="EMBL" id="BAAAOG010000001">
    <property type="protein sequence ID" value="GAA1951187.1"/>
    <property type="molecule type" value="Genomic_DNA"/>
</dbReference>
<evidence type="ECO:0000313" key="2">
    <source>
        <dbReference type="Proteomes" id="UP001499933"/>
    </source>
</evidence>
<sequence>MTDIEAMAREAVATCKSHAGDESSVQAVVADIARQRAREPYTLPATAWPLGRPWISGTRESGAGR</sequence>
<organism evidence="1 2">
    <name type="scientific">Microbacterium deminutum</name>
    <dbReference type="NCBI Taxonomy" id="344164"/>
    <lineage>
        <taxon>Bacteria</taxon>
        <taxon>Bacillati</taxon>
        <taxon>Actinomycetota</taxon>
        <taxon>Actinomycetes</taxon>
        <taxon>Micrococcales</taxon>
        <taxon>Microbacteriaceae</taxon>
        <taxon>Microbacterium</taxon>
    </lineage>
</organism>
<gene>
    <name evidence="1" type="ORF">GCM10009776_11490</name>
</gene>
<name>A0ABN2QG42_9MICO</name>
<reference evidence="1 2" key="1">
    <citation type="journal article" date="2019" name="Int. J. Syst. Evol. Microbiol.">
        <title>The Global Catalogue of Microorganisms (GCM) 10K type strain sequencing project: providing services to taxonomists for standard genome sequencing and annotation.</title>
        <authorList>
            <consortium name="The Broad Institute Genomics Platform"/>
            <consortium name="The Broad Institute Genome Sequencing Center for Infectious Disease"/>
            <person name="Wu L."/>
            <person name="Ma J."/>
        </authorList>
    </citation>
    <scope>NUCLEOTIDE SEQUENCE [LARGE SCALE GENOMIC DNA]</scope>
    <source>
        <strain evidence="1 2">JCM 14901</strain>
    </source>
</reference>
<comment type="caution">
    <text evidence="1">The sequence shown here is derived from an EMBL/GenBank/DDBJ whole genome shotgun (WGS) entry which is preliminary data.</text>
</comment>
<dbReference type="Proteomes" id="UP001499933">
    <property type="component" value="Unassembled WGS sequence"/>
</dbReference>
<accession>A0ABN2QG42</accession>
<proteinExistence type="predicted"/>
<dbReference type="RefSeq" id="WP_344092115.1">
    <property type="nucleotide sequence ID" value="NZ_BAAAOG010000001.1"/>
</dbReference>
<keyword evidence="2" id="KW-1185">Reference proteome</keyword>
<evidence type="ECO:0000313" key="1">
    <source>
        <dbReference type="EMBL" id="GAA1951187.1"/>
    </source>
</evidence>